<dbReference type="PANTHER" id="PTHR45614">
    <property type="entry name" value="MYB PROTEIN-RELATED"/>
    <property type="match status" value="1"/>
</dbReference>
<proteinExistence type="predicted"/>
<dbReference type="GO" id="GO:0005634">
    <property type="term" value="C:nucleus"/>
    <property type="evidence" value="ECO:0007669"/>
    <property type="project" value="TreeGrafter"/>
</dbReference>
<dbReference type="OrthoDB" id="298589at2759"/>
<dbReference type="InterPro" id="IPR050560">
    <property type="entry name" value="MYB_TF"/>
</dbReference>
<feature type="compositionally biased region" description="Low complexity" evidence="4">
    <location>
        <begin position="936"/>
        <end position="948"/>
    </location>
</feature>
<evidence type="ECO:0000313" key="7">
    <source>
        <dbReference type="EMBL" id="CAD8139776.1"/>
    </source>
</evidence>
<dbReference type="PROSITE" id="PS50090">
    <property type="entry name" value="MYB_LIKE"/>
    <property type="match status" value="2"/>
</dbReference>
<dbReference type="GO" id="GO:0000981">
    <property type="term" value="F:DNA-binding transcription factor activity, RNA polymerase II-specific"/>
    <property type="evidence" value="ECO:0007669"/>
    <property type="project" value="TreeGrafter"/>
</dbReference>
<dbReference type="PROSITE" id="PS51294">
    <property type="entry name" value="HTH_MYB"/>
    <property type="match status" value="2"/>
</dbReference>
<evidence type="ECO:0000259" key="6">
    <source>
        <dbReference type="PROSITE" id="PS51294"/>
    </source>
</evidence>
<keyword evidence="3" id="KW-0175">Coiled coil</keyword>
<keyword evidence="1" id="KW-0677">Repeat</keyword>
<feature type="coiled-coil region" evidence="3">
    <location>
        <begin position="813"/>
        <end position="844"/>
    </location>
</feature>
<evidence type="ECO:0000256" key="2">
    <source>
        <dbReference type="ARBA" id="ARBA00023125"/>
    </source>
</evidence>
<evidence type="ECO:0000313" key="8">
    <source>
        <dbReference type="Proteomes" id="UP000683925"/>
    </source>
</evidence>
<dbReference type="Pfam" id="PF00249">
    <property type="entry name" value="Myb_DNA-binding"/>
    <property type="match status" value="2"/>
</dbReference>
<dbReference type="GO" id="GO:0000978">
    <property type="term" value="F:RNA polymerase II cis-regulatory region sequence-specific DNA binding"/>
    <property type="evidence" value="ECO:0007669"/>
    <property type="project" value="TreeGrafter"/>
</dbReference>
<reference evidence="7" key="1">
    <citation type="submission" date="2021-01" db="EMBL/GenBank/DDBJ databases">
        <authorList>
            <consortium name="Genoscope - CEA"/>
            <person name="William W."/>
        </authorList>
    </citation>
    <scope>NUCLEOTIDE SEQUENCE</scope>
</reference>
<keyword evidence="8" id="KW-1185">Reference proteome</keyword>
<dbReference type="AlphaFoldDB" id="A0A8S1SK02"/>
<dbReference type="SMART" id="SM00717">
    <property type="entry name" value="SANT"/>
    <property type="match status" value="2"/>
</dbReference>
<dbReference type="PANTHER" id="PTHR45614:SF274">
    <property type="entry name" value="MYB-LIKE DNA-BINDING PROTEIN"/>
    <property type="match status" value="1"/>
</dbReference>
<gene>
    <name evidence="7" type="ORF">POCTA_138.1.T0110063</name>
</gene>
<feature type="domain" description="Myb-like" evidence="5">
    <location>
        <begin position="5"/>
        <end position="56"/>
    </location>
</feature>
<organism evidence="7 8">
    <name type="scientific">Paramecium octaurelia</name>
    <dbReference type="NCBI Taxonomy" id="43137"/>
    <lineage>
        <taxon>Eukaryota</taxon>
        <taxon>Sar</taxon>
        <taxon>Alveolata</taxon>
        <taxon>Ciliophora</taxon>
        <taxon>Intramacronucleata</taxon>
        <taxon>Oligohymenophorea</taxon>
        <taxon>Peniculida</taxon>
        <taxon>Parameciidae</taxon>
        <taxon>Paramecium</taxon>
    </lineage>
</organism>
<keyword evidence="2" id="KW-0238">DNA-binding</keyword>
<feature type="domain" description="HTH myb-type" evidence="6">
    <location>
        <begin position="6"/>
        <end position="60"/>
    </location>
</feature>
<feature type="region of interest" description="Disordered" evidence="4">
    <location>
        <begin position="931"/>
        <end position="956"/>
    </location>
</feature>
<evidence type="ECO:0000256" key="4">
    <source>
        <dbReference type="SAM" id="MobiDB-lite"/>
    </source>
</evidence>
<dbReference type="FunFam" id="1.10.10.60:FF:000010">
    <property type="entry name" value="Transcriptional activator Myb isoform A"/>
    <property type="match status" value="1"/>
</dbReference>
<dbReference type="Proteomes" id="UP000683925">
    <property type="component" value="Unassembled WGS sequence"/>
</dbReference>
<dbReference type="EMBL" id="CAJJDP010000010">
    <property type="protein sequence ID" value="CAD8139776.1"/>
    <property type="molecule type" value="Genomic_DNA"/>
</dbReference>
<evidence type="ECO:0000256" key="3">
    <source>
        <dbReference type="SAM" id="Coils"/>
    </source>
</evidence>
<dbReference type="InterPro" id="IPR017930">
    <property type="entry name" value="Myb_dom"/>
</dbReference>
<sequence>MRKKVEKIKKKPWSDYEDAQVMQLVEQYGPHKWTFIASKLQGRIGKQCRERWHNHLNPLIKKSPWEYEEEWILFLYHEAISNEWAEIAKHLEGRTDNAIKNHWNSGMKKRMNEFREKLLKIRQQFQQKGHTILDQFVNPFERKAIEIIFLNKKYVSLVTDTEEEEDEIDEPAIIKNQNTTLRTRSNLNNNFEIRSKYISKHPRRNRMHRKYLIYKKNQMKEIEKEKENKNISNVQPVQIESRQMFSMQQLDQTPLKVYNDDYYQTPAAFNRVQRLAISSSKFSQFKSAVQNETFQNYKIYFYDYCQIIKAIGIHQNLIALTNKNLCSSFQIYIVKQIIFNKFMKLGTCTEWLFFHLWKKNPNSGHSCNGVFLADTVIYRWAQPYFRYFTAQNGQIIRKTKERVFIEQVEQAFSQDNTVAVLLTSQAQSKQQEIINFEYFDQENFGKFLYQREKELNSILQKFIYPKNDHNSMIKVTWSPQFCLINRKTNINNMNEMKKPLYERVSTFDGPEYLSESDSISSPLLSSDLEQLCVNIVKHVQEVSGGNIQIIRMVLYFKVDQENRIWLMFCTGIKVKDKFSTHPEKHRTDSPLFKIIRRDLEPVITGSENVQKVVKYNSEGQIQELLYQIENICSNCDLFSQQLYQLQFEQIIESFDRSLVSNDFTRLPEDLQKIKLKNDKKSELLKLNQNIKTRSKQFIHKDYQLSNYFGQQSNQQISGTQSQQEILVEKYKLVNNQKTYDQVHAEIQELCRYLDEEQEDCQLNFNTVPALILKVWGKLSEDKYKLLKFNPSWRQLKTQVCLNCYLKYTECCNLTQYERKVKTAAQNLKKKVEDQQANNILLQNTLLEINKSSFTQNFHQSLLPVMEQKTIASGGKPSVLKTANTQQRSTAINTPPQPKQNRLEAMPQFFNKFMNQEVKVKKTPSIQKIYRNRQGLQMSLNHSSQSKSSRSTKDQSKISFDYMITTVSQMKRKLQELEDEEQSQKHQTTYKAQIFQDQSEQTSLLQNSKLFQTRSQPHQL</sequence>
<comment type="caution">
    <text evidence="7">The sequence shown here is derived from an EMBL/GenBank/DDBJ whole genome shotgun (WGS) entry which is preliminary data.</text>
</comment>
<protein>
    <submittedName>
        <fullName evidence="7">Uncharacterized protein</fullName>
    </submittedName>
</protein>
<evidence type="ECO:0000259" key="5">
    <source>
        <dbReference type="PROSITE" id="PS50090"/>
    </source>
</evidence>
<name>A0A8S1SK02_PAROT</name>
<evidence type="ECO:0000256" key="1">
    <source>
        <dbReference type="ARBA" id="ARBA00022737"/>
    </source>
</evidence>
<accession>A0A8S1SK02</accession>
<dbReference type="CDD" id="cd00167">
    <property type="entry name" value="SANT"/>
    <property type="match status" value="2"/>
</dbReference>
<feature type="domain" description="HTH myb-type" evidence="6">
    <location>
        <begin position="61"/>
        <end position="111"/>
    </location>
</feature>
<dbReference type="InterPro" id="IPR001005">
    <property type="entry name" value="SANT/Myb"/>
</dbReference>
<feature type="domain" description="Myb-like" evidence="5">
    <location>
        <begin position="57"/>
        <end position="107"/>
    </location>
</feature>